<feature type="region of interest" description="Disordered" evidence="1">
    <location>
        <begin position="1"/>
        <end position="63"/>
    </location>
</feature>
<dbReference type="EMBL" id="SNRW01022654">
    <property type="protein sequence ID" value="KAA6363643.1"/>
    <property type="molecule type" value="Genomic_DNA"/>
</dbReference>
<protein>
    <submittedName>
        <fullName evidence="2">Uncharacterized protein</fullName>
    </submittedName>
</protein>
<evidence type="ECO:0000256" key="1">
    <source>
        <dbReference type="SAM" id="MobiDB-lite"/>
    </source>
</evidence>
<accession>A0A5J4U045</accession>
<dbReference type="Proteomes" id="UP000324800">
    <property type="component" value="Unassembled WGS sequence"/>
</dbReference>
<feature type="compositionally biased region" description="Basic and acidic residues" evidence="1">
    <location>
        <begin position="34"/>
        <end position="49"/>
    </location>
</feature>
<dbReference type="AlphaFoldDB" id="A0A5J4U045"/>
<feature type="compositionally biased region" description="Basic and acidic residues" evidence="1">
    <location>
        <begin position="158"/>
        <end position="167"/>
    </location>
</feature>
<proteinExistence type="predicted"/>
<reference evidence="2 3" key="1">
    <citation type="submission" date="2019-03" db="EMBL/GenBank/DDBJ databases">
        <title>Single cell metagenomics reveals metabolic interactions within the superorganism composed of flagellate Streblomastix strix and complex community of Bacteroidetes bacteria on its surface.</title>
        <authorList>
            <person name="Treitli S.C."/>
            <person name="Kolisko M."/>
            <person name="Husnik F."/>
            <person name="Keeling P."/>
            <person name="Hampl V."/>
        </authorList>
    </citation>
    <scope>NUCLEOTIDE SEQUENCE [LARGE SCALE GENOMIC DNA]</scope>
    <source>
        <strain evidence="2">ST1C</strain>
    </source>
</reference>
<comment type="caution">
    <text evidence="2">The sequence shown here is derived from an EMBL/GenBank/DDBJ whole genome shotgun (WGS) entry which is preliminary data.</text>
</comment>
<evidence type="ECO:0000313" key="3">
    <source>
        <dbReference type="Proteomes" id="UP000324800"/>
    </source>
</evidence>
<feature type="compositionally biased region" description="Acidic residues" evidence="1">
    <location>
        <begin position="50"/>
        <end position="62"/>
    </location>
</feature>
<feature type="region of interest" description="Disordered" evidence="1">
    <location>
        <begin position="158"/>
        <end position="177"/>
    </location>
</feature>
<sequence>KKKQQRGRRQRNEDEDNNEDEDDDVIIVDENENEKEQENKDEERDKQNNEDEDEDDEEEEDKELLKQQELNAIKELQSNERLILSALHPSFQDQFYIIGFSSSSFQSIPAFNQGNINRAKNITEFDYELFDPIPYIFSTAMKKVDDVTNVTKERENAMKQDQNEGKEGIQGSGINKERNIEKELGNSKRKKISSWDTWAIDGGFYGATLRMSTDLSLIFFGALEFNEDITEENDRRAMKMEDNEELTAPDYERIEEIREERIKKRKRNKI</sequence>
<feature type="compositionally biased region" description="Acidic residues" evidence="1">
    <location>
        <begin position="13"/>
        <end position="33"/>
    </location>
</feature>
<gene>
    <name evidence="2" type="ORF">EZS28_040831</name>
</gene>
<evidence type="ECO:0000313" key="2">
    <source>
        <dbReference type="EMBL" id="KAA6363643.1"/>
    </source>
</evidence>
<feature type="non-terminal residue" evidence="2">
    <location>
        <position position="1"/>
    </location>
</feature>
<name>A0A5J4U045_9EUKA</name>
<organism evidence="2 3">
    <name type="scientific">Streblomastix strix</name>
    <dbReference type="NCBI Taxonomy" id="222440"/>
    <lineage>
        <taxon>Eukaryota</taxon>
        <taxon>Metamonada</taxon>
        <taxon>Preaxostyla</taxon>
        <taxon>Oxymonadida</taxon>
        <taxon>Streblomastigidae</taxon>
        <taxon>Streblomastix</taxon>
    </lineage>
</organism>